<proteinExistence type="predicted"/>
<name>A0A075GRC5_9ARCH</name>
<evidence type="ECO:0000313" key="1">
    <source>
        <dbReference type="EMBL" id="AIF06496.1"/>
    </source>
</evidence>
<reference evidence="1" key="1">
    <citation type="journal article" date="2014" name="Genome Biol. Evol.">
        <title>Pangenome evidence for extensive interdomain horizontal transfer affecting lineage core and shell genes in uncultured planktonic thaumarchaeota and euryarchaeota.</title>
        <authorList>
            <person name="Deschamps P."/>
            <person name="Zivanovic Y."/>
            <person name="Moreira D."/>
            <person name="Rodriguez-Valera F."/>
            <person name="Lopez-Garcia P."/>
        </authorList>
    </citation>
    <scope>NUCLEOTIDE SEQUENCE</scope>
</reference>
<sequence>MKARFSTKCSVCDAFIEKGKEIVKNEDENWVHKHCANEILEIP</sequence>
<accession>A0A075GRC5</accession>
<organism evidence="1">
    <name type="scientific">uncultured marine thaumarchaeote KM3_193_A03</name>
    <dbReference type="NCBI Taxonomy" id="1456081"/>
    <lineage>
        <taxon>Archaea</taxon>
        <taxon>Nitrososphaerota</taxon>
        <taxon>environmental samples</taxon>
    </lineage>
</organism>
<protein>
    <submittedName>
        <fullName evidence="1">Uncharacterized protein</fullName>
    </submittedName>
</protein>
<dbReference type="EMBL" id="KF900772">
    <property type="protein sequence ID" value="AIF06496.1"/>
    <property type="molecule type" value="Genomic_DNA"/>
</dbReference>
<dbReference type="AlphaFoldDB" id="A0A075GRC5"/>